<evidence type="ECO:0000256" key="2">
    <source>
        <dbReference type="ARBA" id="ARBA00023134"/>
    </source>
</evidence>
<dbReference type="Gene3D" id="3.40.50.300">
    <property type="entry name" value="P-loop containing nucleotide triphosphate hydrolases"/>
    <property type="match status" value="1"/>
</dbReference>
<evidence type="ECO:0000313" key="4">
    <source>
        <dbReference type="EMBL" id="HGG98849.1"/>
    </source>
</evidence>
<dbReference type="Pfam" id="PF00448">
    <property type="entry name" value="SRP54"/>
    <property type="match status" value="1"/>
</dbReference>
<dbReference type="AlphaFoldDB" id="A0A7C4ENS9"/>
<gene>
    <name evidence="4" type="ORF">ENV75_00090</name>
</gene>
<dbReference type="Gene3D" id="1.20.120.1380">
    <property type="entry name" value="Flagellar FlhF biosynthesis protein, N domain"/>
    <property type="match status" value="1"/>
</dbReference>
<dbReference type="InterPro" id="IPR000897">
    <property type="entry name" value="SRP54_GTPase_dom"/>
</dbReference>
<dbReference type="InterPro" id="IPR027417">
    <property type="entry name" value="P-loop_NTPase"/>
</dbReference>
<name>A0A7C4ENS9_9BACT</name>
<organism evidence="4">
    <name type="scientific">Thermodesulfovibrio aggregans</name>
    <dbReference type="NCBI Taxonomy" id="86166"/>
    <lineage>
        <taxon>Bacteria</taxon>
        <taxon>Pseudomonadati</taxon>
        <taxon>Nitrospirota</taxon>
        <taxon>Thermodesulfovibrionia</taxon>
        <taxon>Thermodesulfovibrionales</taxon>
        <taxon>Thermodesulfovibrionaceae</taxon>
        <taxon>Thermodesulfovibrio</taxon>
    </lineage>
</organism>
<accession>A0A7C4ENS9</accession>
<dbReference type="SMART" id="SM00962">
    <property type="entry name" value="SRP54"/>
    <property type="match status" value="1"/>
</dbReference>
<feature type="domain" description="SRP54-type proteins GTP-binding" evidence="3">
    <location>
        <begin position="150"/>
        <end position="335"/>
    </location>
</feature>
<dbReference type="GO" id="GO:0005525">
    <property type="term" value="F:GTP binding"/>
    <property type="evidence" value="ECO:0007669"/>
    <property type="project" value="UniProtKB-KW"/>
</dbReference>
<keyword evidence="2" id="KW-0342">GTP-binding</keyword>
<dbReference type="SUPFAM" id="SSF52540">
    <property type="entry name" value="P-loop containing nucleoside triphosphate hydrolases"/>
    <property type="match status" value="1"/>
</dbReference>
<evidence type="ECO:0000259" key="3">
    <source>
        <dbReference type="SMART" id="SM00962"/>
    </source>
</evidence>
<proteinExistence type="predicted"/>
<protein>
    <recommendedName>
        <fullName evidence="3">SRP54-type proteins GTP-binding domain-containing protein</fullName>
    </recommendedName>
</protein>
<dbReference type="GO" id="GO:0006614">
    <property type="term" value="P:SRP-dependent cotranslational protein targeting to membrane"/>
    <property type="evidence" value="ECO:0007669"/>
    <property type="project" value="InterPro"/>
</dbReference>
<comment type="caution">
    <text evidence="4">The sequence shown here is derived from an EMBL/GenBank/DDBJ whole genome shotgun (WGS) entry which is preliminary data.</text>
</comment>
<sequence length="340" mass="38133">MKIKKFQGKSFKEVLETVKKEMGVDAVILSSTVRKDQISGSSYIEITAALDEAYDGAFFLNSDGKKVLDSGLFSEIEKLKEEMCFLRESINTFFPCLQDNSKKGLYSFLIKNGVDAHLALLLLERANNMDELRELLETELKISRTSFFDERGFVFYGLPGAGKTTTIFKMGKLFRERKEKFIIVSLDRRICSVARIKEIALKLKCDAKVLKDLKELYRIVHNNSNKVKLLVDTPGDSNMRFVSELKDLLKDSSVKRCYLVDASMSTQSSIKAFKTVDLTAVDCIGFTKLDLAYPYGTVYNLSVFSGKPVSFLTSGSCENGAKIYSPEVMTNLILGGVCEN</sequence>
<reference evidence="4" key="1">
    <citation type="journal article" date="2020" name="mSystems">
        <title>Genome- and Community-Level Interaction Insights into Carbon Utilization and Element Cycling Functions of Hydrothermarchaeota in Hydrothermal Sediment.</title>
        <authorList>
            <person name="Zhou Z."/>
            <person name="Liu Y."/>
            <person name="Xu W."/>
            <person name="Pan J."/>
            <person name="Luo Z.H."/>
            <person name="Li M."/>
        </authorList>
    </citation>
    <scope>NUCLEOTIDE SEQUENCE [LARGE SCALE GENOMIC DNA]</scope>
    <source>
        <strain evidence="4">SpSt-788</strain>
    </source>
</reference>
<keyword evidence="1" id="KW-0547">Nucleotide-binding</keyword>
<evidence type="ECO:0000256" key="1">
    <source>
        <dbReference type="ARBA" id="ARBA00022741"/>
    </source>
</evidence>
<dbReference type="EMBL" id="DTHO01000001">
    <property type="protein sequence ID" value="HGG98849.1"/>
    <property type="molecule type" value="Genomic_DNA"/>
</dbReference>